<comment type="cofactor">
    <cofactor evidence="1">
        <name>Mg(2+)</name>
        <dbReference type="ChEBI" id="CHEBI:18420"/>
    </cofactor>
</comment>
<dbReference type="PROSITE" id="PS51462">
    <property type="entry name" value="NUDIX"/>
    <property type="match status" value="1"/>
</dbReference>
<dbReference type="InterPro" id="IPR000086">
    <property type="entry name" value="NUDIX_hydrolase_dom"/>
</dbReference>
<evidence type="ECO:0000256" key="2">
    <source>
        <dbReference type="ARBA" id="ARBA00022801"/>
    </source>
</evidence>
<dbReference type="PANTHER" id="PTHR11839:SF18">
    <property type="entry name" value="NUDIX HYDROLASE DOMAIN-CONTAINING PROTEIN"/>
    <property type="match status" value="1"/>
</dbReference>
<comment type="caution">
    <text evidence="4">The sequence shown here is derived from an EMBL/GenBank/DDBJ whole genome shotgun (WGS) entry which is preliminary data.</text>
</comment>
<protein>
    <submittedName>
        <fullName evidence="4">DNA mismatch repair protein MutT</fullName>
    </submittedName>
</protein>
<organism evidence="4 5">
    <name type="scientific">Deinococcus knuensis</name>
    <dbReference type="NCBI Taxonomy" id="1837380"/>
    <lineage>
        <taxon>Bacteria</taxon>
        <taxon>Thermotogati</taxon>
        <taxon>Deinococcota</taxon>
        <taxon>Deinococci</taxon>
        <taxon>Deinococcales</taxon>
        <taxon>Deinococcaceae</taxon>
        <taxon>Deinococcus</taxon>
    </lineage>
</organism>
<dbReference type="Pfam" id="PF00293">
    <property type="entry name" value="NUDIX"/>
    <property type="match status" value="1"/>
</dbReference>
<dbReference type="Proteomes" id="UP000620633">
    <property type="component" value="Unassembled WGS sequence"/>
</dbReference>
<evidence type="ECO:0000256" key="1">
    <source>
        <dbReference type="ARBA" id="ARBA00001946"/>
    </source>
</evidence>
<evidence type="ECO:0000259" key="3">
    <source>
        <dbReference type="PROSITE" id="PS51462"/>
    </source>
</evidence>
<feature type="domain" description="Nudix hydrolase" evidence="3">
    <location>
        <begin position="40"/>
        <end position="169"/>
    </location>
</feature>
<dbReference type="SUPFAM" id="SSF55811">
    <property type="entry name" value="Nudix"/>
    <property type="match status" value="1"/>
</dbReference>
<evidence type="ECO:0000313" key="4">
    <source>
        <dbReference type="EMBL" id="GGS16021.1"/>
    </source>
</evidence>
<proteinExistence type="predicted"/>
<accession>A0ABQ2SF30</accession>
<keyword evidence="5" id="KW-1185">Reference proteome</keyword>
<dbReference type="InterPro" id="IPR020084">
    <property type="entry name" value="NUDIX_hydrolase_CS"/>
</dbReference>
<name>A0ABQ2SF30_9DEIO</name>
<dbReference type="Gene3D" id="3.90.79.10">
    <property type="entry name" value="Nucleoside Triphosphate Pyrophosphohydrolase"/>
    <property type="match status" value="1"/>
</dbReference>
<dbReference type="EMBL" id="BMQO01000001">
    <property type="protein sequence ID" value="GGS16021.1"/>
    <property type="molecule type" value="Genomic_DNA"/>
</dbReference>
<evidence type="ECO:0000313" key="5">
    <source>
        <dbReference type="Proteomes" id="UP000620633"/>
    </source>
</evidence>
<dbReference type="PANTHER" id="PTHR11839">
    <property type="entry name" value="UDP/ADP-SUGAR PYROPHOSPHATASE"/>
    <property type="match status" value="1"/>
</dbReference>
<dbReference type="InterPro" id="IPR015797">
    <property type="entry name" value="NUDIX_hydrolase-like_dom_sf"/>
</dbReference>
<reference evidence="5" key="1">
    <citation type="journal article" date="2019" name="Int. J. Syst. Evol. Microbiol.">
        <title>The Global Catalogue of Microorganisms (GCM) 10K type strain sequencing project: providing services to taxonomists for standard genome sequencing and annotation.</title>
        <authorList>
            <consortium name="The Broad Institute Genomics Platform"/>
            <consortium name="The Broad Institute Genome Sequencing Center for Infectious Disease"/>
            <person name="Wu L."/>
            <person name="Ma J."/>
        </authorList>
    </citation>
    <scope>NUCLEOTIDE SEQUENCE [LARGE SCALE GENOMIC DNA]</scope>
    <source>
        <strain evidence="5">JCM 31406</strain>
    </source>
</reference>
<gene>
    <name evidence="4" type="ORF">GCM10008961_04410</name>
</gene>
<sequence length="191" mass="20095">MLYSLGMSGSQDGPGAAGTRVVFDGHIVRLEIMDGKWEIVRHASAVAVLALNGRGEMLLVRQARRAVGAVTVEAPAGLIDAGEEPVGAARRELQEEAGLDGDMELLTRFYSSPGFCDEELFVFHATNLRESKLPHDEDEEGIEVLWLPPAQVLAGLRDGSLVGSASTVTAALYGLQLLAGGAAGRAGQEPS</sequence>
<dbReference type="PROSITE" id="PS00893">
    <property type="entry name" value="NUDIX_BOX"/>
    <property type="match status" value="1"/>
</dbReference>
<keyword evidence="2" id="KW-0378">Hydrolase</keyword>